<evidence type="ECO:0000313" key="4">
    <source>
        <dbReference type="EMBL" id="GAA5341597.1"/>
    </source>
</evidence>
<dbReference type="EMBL" id="BAABNP010000011">
    <property type="protein sequence ID" value="GAA5341597.1"/>
    <property type="molecule type" value="Genomic_DNA"/>
</dbReference>
<reference evidence="4 5" key="1">
    <citation type="submission" date="2024-02" db="EMBL/GenBank/DDBJ databases">
        <title>Characterization of antibiotic resistant novel bacterial strains and their environmental applications.</title>
        <authorList>
            <person name="Manzoor S."/>
            <person name="Abbas S."/>
            <person name="Arshad M."/>
            <person name="Li W.J."/>
            <person name="Ahmed I."/>
        </authorList>
    </citation>
    <scope>NUCLEOTIDE SEQUENCE [LARGE SCALE GENOMIC DNA]</scope>
    <source>
        <strain evidence="4 5">KACC 15558</strain>
    </source>
</reference>
<proteinExistence type="predicted"/>
<dbReference type="Proteomes" id="UP001498935">
    <property type="component" value="Unassembled WGS sequence"/>
</dbReference>
<keyword evidence="5" id="KW-1185">Reference proteome</keyword>
<evidence type="ECO:0000256" key="2">
    <source>
        <dbReference type="PROSITE-ProRule" id="PRU00252"/>
    </source>
</evidence>
<evidence type="ECO:0000256" key="1">
    <source>
        <dbReference type="ARBA" id="ARBA00023125"/>
    </source>
</evidence>
<accession>A0ABP9U1U7</accession>
<dbReference type="InterPro" id="IPR000424">
    <property type="entry name" value="Primosome_PriB/ssb"/>
</dbReference>
<feature type="region of interest" description="Disordered" evidence="3">
    <location>
        <begin position="100"/>
        <end position="222"/>
    </location>
</feature>
<evidence type="ECO:0000313" key="5">
    <source>
        <dbReference type="Proteomes" id="UP001498935"/>
    </source>
</evidence>
<feature type="region of interest" description="Disordered" evidence="3">
    <location>
        <begin position="234"/>
        <end position="260"/>
    </location>
</feature>
<comment type="caution">
    <text evidence="4">The sequence shown here is derived from an EMBL/GenBank/DDBJ whole genome shotgun (WGS) entry which is preliminary data.</text>
</comment>
<name>A0ABP9U1U7_9MICO</name>
<feature type="compositionally biased region" description="Basic and acidic residues" evidence="3">
    <location>
        <begin position="115"/>
        <end position="137"/>
    </location>
</feature>
<evidence type="ECO:0008006" key="6">
    <source>
        <dbReference type="Google" id="ProtNLM"/>
    </source>
</evidence>
<feature type="compositionally biased region" description="Gly residues" evidence="3">
    <location>
        <begin position="203"/>
        <end position="215"/>
    </location>
</feature>
<dbReference type="PROSITE" id="PS50935">
    <property type="entry name" value="SSB"/>
    <property type="match status" value="1"/>
</dbReference>
<evidence type="ECO:0000256" key="3">
    <source>
        <dbReference type="SAM" id="MobiDB-lite"/>
    </source>
</evidence>
<sequence length="260" mass="27265">MAMPTTPAVEGYFTANPTLKPTRNDSHYFTARVALNTDEVLEDGTIVEHEPHYTNLDMFGASAQRAFEKYRSGDVFIAIGKAEETELTNRDGEPFTRERFHARGIGHNSNVTDYTVERRGPERDAAGQEGPARDAARDAAQAEQGVEAQTAADVAPTVAETQTVDTPATETETPAPDAVPAQPGAQQVTERPDAGPDTVEGLSAGGPAVGEGGPAAGAVADSAGVQAQVAEVLAQREAQVSAEPTPEHTATQPSHDPVGR</sequence>
<dbReference type="InterPro" id="IPR012340">
    <property type="entry name" value="NA-bd_OB-fold"/>
</dbReference>
<feature type="compositionally biased region" description="Low complexity" evidence="3">
    <location>
        <begin position="163"/>
        <end position="181"/>
    </location>
</feature>
<organism evidence="4 5">
    <name type="scientific">Brevibacterium ammoniilyticum</name>
    <dbReference type="NCBI Taxonomy" id="1046555"/>
    <lineage>
        <taxon>Bacteria</taxon>
        <taxon>Bacillati</taxon>
        <taxon>Actinomycetota</taxon>
        <taxon>Actinomycetes</taxon>
        <taxon>Micrococcales</taxon>
        <taxon>Brevibacteriaceae</taxon>
        <taxon>Brevibacterium</taxon>
    </lineage>
</organism>
<dbReference type="Gene3D" id="2.40.50.140">
    <property type="entry name" value="Nucleic acid-binding proteins"/>
    <property type="match status" value="1"/>
</dbReference>
<gene>
    <name evidence="4" type="ORF">KACC15558_26380</name>
</gene>
<protein>
    <recommendedName>
        <fullName evidence="6">Single-stranded DNA-binding protein</fullName>
    </recommendedName>
</protein>
<keyword evidence="1 2" id="KW-0238">DNA-binding</keyword>
<dbReference type="SUPFAM" id="SSF50249">
    <property type="entry name" value="Nucleic acid-binding proteins"/>
    <property type="match status" value="1"/>
</dbReference>
<dbReference type="RefSeq" id="WP_201671071.1">
    <property type="nucleotide sequence ID" value="NZ_BAABBK010000011.1"/>
</dbReference>